<name>A0ABP0Q4S0_9DINO</name>
<accession>A0ABP0Q4S0</accession>
<comment type="caution">
    <text evidence="2">The sequence shown here is derived from an EMBL/GenBank/DDBJ whole genome shotgun (WGS) entry which is preliminary data.</text>
</comment>
<keyword evidence="3" id="KW-1185">Reference proteome</keyword>
<proteinExistence type="predicted"/>
<evidence type="ECO:0000256" key="1">
    <source>
        <dbReference type="SAM" id="MobiDB-lite"/>
    </source>
</evidence>
<dbReference type="EMBL" id="CAXAMM010039040">
    <property type="protein sequence ID" value="CAK9083248.1"/>
    <property type="molecule type" value="Genomic_DNA"/>
</dbReference>
<evidence type="ECO:0000313" key="3">
    <source>
        <dbReference type="Proteomes" id="UP001642464"/>
    </source>
</evidence>
<reference evidence="2 3" key="1">
    <citation type="submission" date="2024-02" db="EMBL/GenBank/DDBJ databases">
        <authorList>
            <person name="Chen Y."/>
            <person name="Shah S."/>
            <person name="Dougan E. K."/>
            <person name="Thang M."/>
            <person name="Chan C."/>
        </authorList>
    </citation>
    <scope>NUCLEOTIDE SEQUENCE [LARGE SCALE GENOMIC DNA]</scope>
</reference>
<gene>
    <name evidence="2" type="ORF">SCF082_LOCUS39527</name>
</gene>
<feature type="region of interest" description="Disordered" evidence="1">
    <location>
        <begin position="633"/>
        <end position="653"/>
    </location>
</feature>
<evidence type="ECO:0000313" key="2">
    <source>
        <dbReference type="EMBL" id="CAK9083248.1"/>
    </source>
</evidence>
<organism evidence="2 3">
    <name type="scientific">Durusdinium trenchii</name>
    <dbReference type="NCBI Taxonomy" id="1381693"/>
    <lineage>
        <taxon>Eukaryota</taxon>
        <taxon>Sar</taxon>
        <taxon>Alveolata</taxon>
        <taxon>Dinophyceae</taxon>
        <taxon>Suessiales</taxon>
        <taxon>Symbiodiniaceae</taxon>
        <taxon>Durusdinium</taxon>
    </lineage>
</organism>
<sequence>MPDELQIFWRPPLTSSCRFYTKDLQRPMGLAVDRAEPPVLQVAGWIRGTLLEPADAATTGLRRQVGDEVERESRTPDEVASFDAGEGGLVRPGGVQKDGTVVVKEGLGSCLFHSSWVCSMAGVIVLAWTGLVTLDPGSRVRLTGPSDFRLTWGRARRALVGAVLADASVRPGQCESLSHWFEVTCEPLRKAPISAPAVVEVCGPKKGAVNSTWSPLLRQQLCGPEAWSLVHAPEAPWVTCHGVPCEMPEAWRSPPHGLLAGEGPVPRPVLSILVVMPAVPPEAGVGCMTPNWTLVAALEEAMYRALGARYQLFVVPISQEEQLGRLDPAAVKSLLDRAEVQGAVYLLSPQRVAGEFRTKHDLVHDVPLFQLMERLEGAGVPTLWPHPSHLYRTLAGKEWPTHLCLSSQYHIPSTTRVSRQAVLASPKLAAQDAWHALKKLIEAQGRTPPEQVHAAVKVGYSWRSAGVTLCHGLVELANTLLEVARGGEHSSFMVQELIDGILCEAMVYVLHGQMVAHPQYYRFPEHKAPPQYLHRKAAKEILGGETALAHCEEVMKKIVEHWILWASAQCATPIPFLRIDFLLSVAAPGSAPLAVWTGEVSELGVAVELQGLHGHESRELVMDTLMASVLRGHGHPPSKVGDAGGTHSSKDSL</sequence>
<dbReference type="SUPFAM" id="SSF56059">
    <property type="entry name" value="Glutathione synthetase ATP-binding domain-like"/>
    <property type="match status" value="1"/>
</dbReference>
<protein>
    <submittedName>
        <fullName evidence="2">ATP-dependent (S)-NAD(P)H-hydrate dehydratase (ATP-dependent NAD(P)HX dehydratase)</fullName>
    </submittedName>
</protein>
<dbReference type="Proteomes" id="UP001642464">
    <property type="component" value="Unassembled WGS sequence"/>
</dbReference>